<evidence type="ECO:0000313" key="2">
    <source>
        <dbReference type="Proteomes" id="UP001596222"/>
    </source>
</evidence>
<proteinExistence type="predicted"/>
<comment type="caution">
    <text evidence="1">The sequence shown here is derived from an EMBL/GenBank/DDBJ whole genome shotgun (WGS) entry which is preliminary data.</text>
</comment>
<organism evidence="1 2">
    <name type="scientific">Streptomyces aureoversilis</name>
    <dbReference type="NCBI Taxonomy" id="67277"/>
    <lineage>
        <taxon>Bacteria</taxon>
        <taxon>Bacillati</taxon>
        <taxon>Actinomycetota</taxon>
        <taxon>Actinomycetes</taxon>
        <taxon>Kitasatosporales</taxon>
        <taxon>Streptomycetaceae</taxon>
        <taxon>Streptomyces</taxon>
    </lineage>
</organism>
<reference evidence="2" key="1">
    <citation type="journal article" date="2019" name="Int. J. Syst. Evol. Microbiol.">
        <title>The Global Catalogue of Microorganisms (GCM) 10K type strain sequencing project: providing services to taxonomists for standard genome sequencing and annotation.</title>
        <authorList>
            <consortium name="The Broad Institute Genomics Platform"/>
            <consortium name="The Broad Institute Genome Sequencing Center for Infectious Disease"/>
            <person name="Wu L."/>
            <person name="Ma J."/>
        </authorList>
    </citation>
    <scope>NUCLEOTIDE SEQUENCE [LARGE SCALE GENOMIC DNA]</scope>
    <source>
        <strain evidence="2">CGMCC 4.1641</strain>
    </source>
</reference>
<dbReference type="RefSeq" id="WP_382049353.1">
    <property type="nucleotide sequence ID" value="NZ_JBHSKJ010000022.1"/>
</dbReference>
<protein>
    <submittedName>
        <fullName evidence="1">Uncharacterized protein</fullName>
    </submittedName>
</protein>
<gene>
    <name evidence="1" type="ORF">ACFPP6_30640</name>
</gene>
<accession>A0ABW0A6G8</accession>
<dbReference type="Proteomes" id="UP001596222">
    <property type="component" value="Unassembled WGS sequence"/>
</dbReference>
<keyword evidence="2" id="KW-1185">Reference proteome</keyword>
<sequence>MEQPSCAACGISEITHVHAAARGWQTVQHRLYCPSCAHRFPTWMHQQL</sequence>
<dbReference type="EMBL" id="JBHSKJ010000022">
    <property type="protein sequence ID" value="MFC5149032.1"/>
    <property type="molecule type" value="Genomic_DNA"/>
</dbReference>
<evidence type="ECO:0000313" key="1">
    <source>
        <dbReference type="EMBL" id="MFC5149032.1"/>
    </source>
</evidence>
<name>A0ABW0A6G8_9ACTN</name>